<dbReference type="Pfam" id="PF08281">
    <property type="entry name" value="Sigma70_r4_2"/>
    <property type="match status" value="1"/>
</dbReference>
<dbReference type="Pfam" id="PF04542">
    <property type="entry name" value="Sigma70_r2"/>
    <property type="match status" value="1"/>
</dbReference>
<dbReference type="RefSeq" id="WP_115867986.1">
    <property type="nucleotide sequence ID" value="NZ_QREG01000008.1"/>
</dbReference>
<dbReference type="InterPro" id="IPR007627">
    <property type="entry name" value="RNA_pol_sigma70_r2"/>
</dbReference>
<keyword evidence="9" id="KW-1185">Reference proteome</keyword>
<dbReference type="InterPro" id="IPR014284">
    <property type="entry name" value="RNA_pol_sigma-70_dom"/>
</dbReference>
<dbReference type="OrthoDB" id="795989at2"/>
<reference evidence="8 9" key="1">
    <citation type="submission" date="2018-07" db="EMBL/GenBank/DDBJ databases">
        <title>Genomic Encyclopedia of Type Strains, Phase IV (KMG-IV): sequencing the most valuable type-strain genomes for metagenomic binning, comparative biology and taxonomic classification.</title>
        <authorList>
            <person name="Goeker M."/>
        </authorList>
    </citation>
    <scope>NUCLEOTIDE SEQUENCE [LARGE SCALE GENOMIC DNA]</scope>
    <source>
        <strain evidence="8 9">DSM 4134</strain>
    </source>
</reference>
<evidence type="ECO:0000259" key="6">
    <source>
        <dbReference type="Pfam" id="PF04542"/>
    </source>
</evidence>
<evidence type="ECO:0000256" key="4">
    <source>
        <dbReference type="ARBA" id="ARBA00023125"/>
    </source>
</evidence>
<dbReference type="EMBL" id="QREG01000008">
    <property type="protein sequence ID" value="RED99451.1"/>
    <property type="molecule type" value="Genomic_DNA"/>
</dbReference>
<dbReference type="Gene3D" id="1.10.1740.10">
    <property type="match status" value="1"/>
</dbReference>
<dbReference type="InterPro" id="IPR013325">
    <property type="entry name" value="RNA_pol_sigma_r2"/>
</dbReference>
<comment type="caution">
    <text evidence="8">The sequence shown here is derived from an EMBL/GenBank/DDBJ whole genome shotgun (WGS) entry which is preliminary data.</text>
</comment>
<keyword evidence="4" id="KW-0238">DNA-binding</keyword>
<evidence type="ECO:0000256" key="3">
    <source>
        <dbReference type="ARBA" id="ARBA00023082"/>
    </source>
</evidence>
<evidence type="ECO:0000256" key="1">
    <source>
        <dbReference type="ARBA" id="ARBA00010641"/>
    </source>
</evidence>
<dbReference type="NCBIfam" id="TIGR02937">
    <property type="entry name" value="sigma70-ECF"/>
    <property type="match status" value="1"/>
</dbReference>
<dbReference type="AlphaFoldDB" id="A0A3D9L617"/>
<dbReference type="PANTHER" id="PTHR43133:SF8">
    <property type="entry name" value="RNA POLYMERASE SIGMA FACTOR HI_1459-RELATED"/>
    <property type="match status" value="1"/>
</dbReference>
<dbReference type="Gene3D" id="1.10.10.10">
    <property type="entry name" value="Winged helix-like DNA-binding domain superfamily/Winged helix DNA-binding domain"/>
    <property type="match status" value="1"/>
</dbReference>
<dbReference type="Proteomes" id="UP000256779">
    <property type="component" value="Unassembled WGS sequence"/>
</dbReference>
<name>A0A3D9L617_MARFU</name>
<sequence length="170" mass="19771">MSPSKRFETYILPVTDKMYRYAYSLLKDGAQAQDAVQECLVKIWSSRAKLHEIKNPEAWAMRITRNQCYDWSKANRFQLISDKEHNTPGNESSDLQTLMADQQLWLTRILALLSPKQHEIYHLREVEELSYQDIAEVMGLSLSEVKVNLHRARTKIKAELEKIEAYGVAN</sequence>
<comment type="similarity">
    <text evidence="1">Belongs to the sigma-70 factor family. ECF subfamily.</text>
</comment>
<feature type="domain" description="RNA polymerase sigma factor 70 region 4 type 2" evidence="7">
    <location>
        <begin position="104"/>
        <end position="156"/>
    </location>
</feature>
<keyword evidence="3" id="KW-0731">Sigma factor</keyword>
<evidence type="ECO:0000313" key="8">
    <source>
        <dbReference type="EMBL" id="RED99451.1"/>
    </source>
</evidence>
<protein>
    <submittedName>
        <fullName evidence="8">RNA polymerase sigma-70 factor (ECF subfamily)</fullName>
    </submittedName>
</protein>
<evidence type="ECO:0000259" key="7">
    <source>
        <dbReference type="Pfam" id="PF08281"/>
    </source>
</evidence>
<feature type="domain" description="RNA polymerase sigma-70 region 2" evidence="6">
    <location>
        <begin position="17"/>
        <end position="76"/>
    </location>
</feature>
<dbReference type="GO" id="GO:0003677">
    <property type="term" value="F:DNA binding"/>
    <property type="evidence" value="ECO:0007669"/>
    <property type="project" value="UniProtKB-KW"/>
</dbReference>
<dbReference type="InterPro" id="IPR036388">
    <property type="entry name" value="WH-like_DNA-bd_sf"/>
</dbReference>
<dbReference type="GO" id="GO:0016987">
    <property type="term" value="F:sigma factor activity"/>
    <property type="evidence" value="ECO:0007669"/>
    <property type="project" value="UniProtKB-KW"/>
</dbReference>
<keyword evidence="5" id="KW-0804">Transcription</keyword>
<dbReference type="SUPFAM" id="SSF88659">
    <property type="entry name" value="Sigma3 and sigma4 domains of RNA polymerase sigma factors"/>
    <property type="match status" value="1"/>
</dbReference>
<dbReference type="SUPFAM" id="SSF88946">
    <property type="entry name" value="Sigma2 domain of RNA polymerase sigma factors"/>
    <property type="match status" value="1"/>
</dbReference>
<keyword evidence="2" id="KW-0805">Transcription regulation</keyword>
<dbReference type="PANTHER" id="PTHR43133">
    <property type="entry name" value="RNA POLYMERASE ECF-TYPE SIGMA FACTO"/>
    <property type="match status" value="1"/>
</dbReference>
<accession>A0A3D9L617</accession>
<evidence type="ECO:0000256" key="5">
    <source>
        <dbReference type="ARBA" id="ARBA00023163"/>
    </source>
</evidence>
<gene>
    <name evidence="8" type="ORF">C7460_10867</name>
</gene>
<organism evidence="8 9">
    <name type="scientific">Marinoscillum furvescens DSM 4134</name>
    <dbReference type="NCBI Taxonomy" id="1122208"/>
    <lineage>
        <taxon>Bacteria</taxon>
        <taxon>Pseudomonadati</taxon>
        <taxon>Bacteroidota</taxon>
        <taxon>Cytophagia</taxon>
        <taxon>Cytophagales</taxon>
        <taxon>Reichenbachiellaceae</taxon>
        <taxon>Marinoscillum</taxon>
    </lineage>
</organism>
<evidence type="ECO:0000313" key="9">
    <source>
        <dbReference type="Proteomes" id="UP000256779"/>
    </source>
</evidence>
<evidence type="ECO:0000256" key="2">
    <source>
        <dbReference type="ARBA" id="ARBA00023015"/>
    </source>
</evidence>
<dbReference type="CDD" id="cd06171">
    <property type="entry name" value="Sigma70_r4"/>
    <property type="match status" value="1"/>
</dbReference>
<dbReference type="InterPro" id="IPR013324">
    <property type="entry name" value="RNA_pol_sigma_r3/r4-like"/>
</dbReference>
<dbReference type="InterPro" id="IPR039425">
    <property type="entry name" value="RNA_pol_sigma-70-like"/>
</dbReference>
<dbReference type="GO" id="GO:0006352">
    <property type="term" value="P:DNA-templated transcription initiation"/>
    <property type="evidence" value="ECO:0007669"/>
    <property type="project" value="InterPro"/>
</dbReference>
<dbReference type="InterPro" id="IPR013249">
    <property type="entry name" value="RNA_pol_sigma70_r4_t2"/>
</dbReference>
<proteinExistence type="inferred from homology"/>